<feature type="region of interest" description="Disordered" evidence="4">
    <location>
        <begin position="693"/>
        <end position="733"/>
    </location>
</feature>
<dbReference type="Gene3D" id="3.30.505.10">
    <property type="entry name" value="SH2 domain"/>
    <property type="match status" value="1"/>
</dbReference>
<comment type="caution">
    <text evidence="6">The sequence shown here is derived from an EMBL/GenBank/DDBJ whole genome shotgun (WGS) entry which is preliminary data.</text>
</comment>
<feature type="compositionally biased region" description="Basic and acidic residues" evidence="4">
    <location>
        <begin position="693"/>
        <end position="715"/>
    </location>
</feature>
<dbReference type="SUPFAM" id="SSF55550">
    <property type="entry name" value="SH2 domain"/>
    <property type="match status" value="1"/>
</dbReference>
<dbReference type="GO" id="GO:0005524">
    <property type="term" value="F:ATP binding"/>
    <property type="evidence" value="ECO:0007669"/>
    <property type="project" value="UniProtKB-UniRule"/>
</dbReference>
<dbReference type="CDD" id="cd00173">
    <property type="entry name" value="SH2"/>
    <property type="match status" value="1"/>
</dbReference>
<dbReference type="PROSITE" id="PS00109">
    <property type="entry name" value="PROTEIN_KINASE_TYR"/>
    <property type="match status" value="1"/>
</dbReference>
<dbReference type="Pfam" id="PF07714">
    <property type="entry name" value="PK_Tyr_Ser-Thr"/>
    <property type="match status" value="1"/>
</dbReference>
<protein>
    <recommendedName>
        <fullName evidence="5">Protein kinase domain-containing protein</fullName>
    </recommendedName>
</protein>
<dbReference type="CDD" id="cd00192">
    <property type="entry name" value="PTKc"/>
    <property type="match status" value="1"/>
</dbReference>
<evidence type="ECO:0000313" key="7">
    <source>
        <dbReference type="EMBL" id="CAF4309832.1"/>
    </source>
</evidence>
<name>A0A815N367_9BILA</name>
<evidence type="ECO:0000313" key="8">
    <source>
        <dbReference type="Proteomes" id="UP000663829"/>
    </source>
</evidence>
<dbReference type="InterPro" id="IPR036860">
    <property type="entry name" value="SH2_dom_sf"/>
</dbReference>
<keyword evidence="2 3" id="KW-0067">ATP-binding</keyword>
<organism evidence="6 8">
    <name type="scientific">Didymodactylos carnosus</name>
    <dbReference type="NCBI Taxonomy" id="1234261"/>
    <lineage>
        <taxon>Eukaryota</taxon>
        <taxon>Metazoa</taxon>
        <taxon>Spiralia</taxon>
        <taxon>Gnathifera</taxon>
        <taxon>Rotifera</taxon>
        <taxon>Eurotatoria</taxon>
        <taxon>Bdelloidea</taxon>
        <taxon>Philodinida</taxon>
        <taxon>Philodinidae</taxon>
        <taxon>Didymodactylos</taxon>
    </lineage>
</organism>
<dbReference type="OrthoDB" id="5863201at2759"/>
<evidence type="ECO:0000259" key="5">
    <source>
        <dbReference type="PROSITE" id="PS50011"/>
    </source>
</evidence>
<evidence type="ECO:0000313" key="6">
    <source>
        <dbReference type="EMBL" id="CAF1431141.1"/>
    </source>
</evidence>
<feature type="domain" description="Protein kinase" evidence="5">
    <location>
        <begin position="269"/>
        <end position="527"/>
    </location>
</feature>
<evidence type="ECO:0000256" key="3">
    <source>
        <dbReference type="PROSITE-ProRule" id="PRU10141"/>
    </source>
</evidence>
<dbReference type="InterPro" id="IPR008266">
    <property type="entry name" value="Tyr_kinase_AS"/>
</dbReference>
<dbReference type="InterPro" id="IPR011009">
    <property type="entry name" value="Kinase-like_dom_sf"/>
</dbReference>
<evidence type="ECO:0000256" key="4">
    <source>
        <dbReference type="SAM" id="MobiDB-lite"/>
    </source>
</evidence>
<gene>
    <name evidence="6" type="ORF">GPM918_LOCUS34009</name>
    <name evidence="7" type="ORF">SRO942_LOCUS34706</name>
</gene>
<dbReference type="SUPFAM" id="SSF56112">
    <property type="entry name" value="Protein kinase-like (PK-like)"/>
    <property type="match status" value="1"/>
</dbReference>
<feature type="binding site" evidence="3">
    <location>
        <position position="302"/>
    </location>
    <ligand>
        <name>ATP</name>
        <dbReference type="ChEBI" id="CHEBI:30616"/>
    </ligand>
</feature>
<dbReference type="PROSITE" id="PS50011">
    <property type="entry name" value="PROTEIN_KINASE_DOM"/>
    <property type="match status" value="1"/>
</dbReference>
<dbReference type="AlphaFoldDB" id="A0A815N367"/>
<dbReference type="InterPro" id="IPR050198">
    <property type="entry name" value="Non-receptor_tyrosine_kinases"/>
</dbReference>
<dbReference type="PRINTS" id="PR00109">
    <property type="entry name" value="TYRKINASE"/>
</dbReference>
<dbReference type="InterPro" id="IPR000719">
    <property type="entry name" value="Prot_kinase_dom"/>
</dbReference>
<sequence length="733" mass="84887">MKSAAKTKDKETQTDPVIILPVFAYSNVFDSPPTAAVADNAYEIRNYISCPTNYVDRYKTAPWRTIFHVEPGYIEADYRDVVQEEKPLQLYKPIYVAIKGDESETWEVGDEFEFIRESLYTADEIVLRHLRTLKNVTISKSIVELDVETPLRLGIRDRGTVECCLLKSNVEFSYLIRRSDLDENVFVLSVNQPKKQKDTLLSHYVIRVNKENQRFYLEQEPKLRTRFFPTFKKIINDSQVRKMIPLSKPLDRDLIINENELWQIDYSQLKLEKKIGEGNFGEIFKGIWERNKDEKPVEIAVKRLIVTDESSDEFAREVQMMKFLRNDHLVSLLGISLDPITNQKLMITEFMQDGDLKNWLERQSKLPPNEVLIDYCLNICRGMSYLEKRHYTHCDLACRNVLLRGKQVKIADFGMTRIIKEKEYKIKSLPVRWSAPEVLDSSGSKFTTKSDVFAFGICMIEIWTKGNLPYATLPNHKVIDKVRQGDIHERPDTCPQVYYDGIIKKCFHFEPDARPSFRRLVVVFKAIRSDKFESEDASVKSNMNKSAPQSTRLPEAIYPTNDLLYKTVTNKNDAKESHYITGLSPENQLELNYEPFVYAPPLLPRNPVTLNYASSNVYAPPLPPRNPVTLNDDNLKSYRTDKIYDKRQTTEQMSNKQSSYDRVARSDTINKEFNPYVSALSLSKSVLNGKKSGETTKRLLKREPTARESTNERKSNKPVTPETVRKGPRGVWL</sequence>
<keyword evidence="1 3" id="KW-0547">Nucleotide-binding</keyword>
<dbReference type="GO" id="GO:0004672">
    <property type="term" value="F:protein kinase activity"/>
    <property type="evidence" value="ECO:0007669"/>
    <property type="project" value="InterPro"/>
</dbReference>
<evidence type="ECO:0000256" key="1">
    <source>
        <dbReference type="ARBA" id="ARBA00022741"/>
    </source>
</evidence>
<reference evidence="6" key="1">
    <citation type="submission" date="2021-02" db="EMBL/GenBank/DDBJ databases">
        <authorList>
            <person name="Nowell W R."/>
        </authorList>
    </citation>
    <scope>NUCLEOTIDE SEQUENCE</scope>
</reference>
<dbReference type="PROSITE" id="PS00107">
    <property type="entry name" value="PROTEIN_KINASE_ATP"/>
    <property type="match status" value="1"/>
</dbReference>
<keyword evidence="8" id="KW-1185">Reference proteome</keyword>
<dbReference type="InterPro" id="IPR017441">
    <property type="entry name" value="Protein_kinase_ATP_BS"/>
</dbReference>
<evidence type="ECO:0000256" key="2">
    <source>
        <dbReference type="ARBA" id="ARBA00022840"/>
    </source>
</evidence>
<dbReference type="EMBL" id="CAJNOQ010018534">
    <property type="protein sequence ID" value="CAF1431141.1"/>
    <property type="molecule type" value="Genomic_DNA"/>
</dbReference>
<dbReference type="Gene3D" id="1.10.510.10">
    <property type="entry name" value="Transferase(Phosphotransferase) domain 1"/>
    <property type="match status" value="1"/>
</dbReference>
<dbReference type="Proteomes" id="UP000663829">
    <property type="component" value="Unassembled WGS sequence"/>
</dbReference>
<dbReference type="Proteomes" id="UP000681722">
    <property type="component" value="Unassembled WGS sequence"/>
</dbReference>
<dbReference type="PANTHER" id="PTHR24418">
    <property type="entry name" value="TYROSINE-PROTEIN KINASE"/>
    <property type="match status" value="1"/>
</dbReference>
<proteinExistence type="predicted"/>
<dbReference type="EMBL" id="CAJOBC010083971">
    <property type="protein sequence ID" value="CAF4309832.1"/>
    <property type="molecule type" value="Genomic_DNA"/>
</dbReference>
<dbReference type="InterPro" id="IPR001245">
    <property type="entry name" value="Ser-Thr/Tyr_kinase_cat_dom"/>
</dbReference>
<accession>A0A815N367</accession>